<feature type="non-terminal residue" evidence="4">
    <location>
        <position position="114"/>
    </location>
</feature>
<feature type="non-terminal residue" evidence="4">
    <location>
        <position position="1"/>
    </location>
</feature>
<sequence length="114" mass="12753">FHGDEFAWVDSAYPVTLQTIPVHKHPASLLQENILFDNVVANLHVCSEHCMGALKGCWQCLWGLHVNINSKQQHQAACRWIKIAIILDNLVIDVEGAIKGAHFSSIHTSVEEED</sequence>
<reference evidence="5" key="2">
    <citation type="submission" date="2015-01" db="EMBL/GenBank/DDBJ databases">
        <title>Evolutionary Origins and Diversification of the Mycorrhizal Mutualists.</title>
        <authorList>
            <consortium name="DOE Joint Genome Institute"/>
            <consortium name="Mycorrhizal Genomics Consortium"/>
            <person name="Kohler A."/>
            <person name="Kuo A."/>
            <person name="Nagy L.G."/>
            <person name="Floudas D."/>
            <person name="Copeland A."/>
            <person name="Barry K.W."/>
            <person name="Cichocki N."/>
            <person name="Veneault-Fourrey C."/>
            <person name="LaButti K."/>
            <person name="Lindquist E.A."/>
            <person name="Lipzen A."/>
            <person name="Lundell T."/>
            <person name="Morin E."/>
            <person name="Murat C."/>
            <person name="Riley R."/>
            <person name="Ohm R."/>
            <person name="Sun H."/>
            <person name="Tunlid A."/>
            <person name="Henrissat B."/>
            <person name="Grigoriev I.V."/>
            <person name="Hibbett D.S."/>
            <person name="Martin F."/>
        </authorList>
    </citation>
    <scope>NUCLEOTIDE SEQUENCE [LARGE SCALE GENOMIC DNA]</scope>
    <source>
        <strain evidence="5">Marx 270</strain>
    </source>
</reference>
<keyword evidence="2" id="KW-0479">Metal-binding</keyword>
<dbReference type="GO" id="GO:0046872">
    <property type="term" value="F:metal ion binding"/>
    <property type="evidence" value="ECO:0007669"/>
    <property type="project" value="UniProtKB-KW"/>
</dbReference>
<dbReference type="OrthoDB" id="2408877at2759"/>
<gene>
    <name evidence="4" type="ORF">M404DRAFT_91684</name>
</gene>
<feature type="domain" description="DDE Tnp4" evidence="3">
    <location>
        <begin position="4"/>
        <end position="89"/>
    </location>
</feature>
<dbReference type="AlphaFoldDB" id="A0A0C3N3L3"/>
<evidence type="ECO:0000259" key="3">
    <source>
        <dbReference type="Pfam" id="PF13359"/>
    </source>
</evidence>
<dbReference type="InterPro" id="IPR027806">
    <property type="entry name" value="HARBI1_dom"/>
</dbReference>
<comment type="cofactor">
    <cofactor evidence="1">
        <name>a divalent metal cation</name>
        <dbReference type="ChEBI" id="CHEBI:60240"/>
    </cofactor>
</comment>
<dbReference type="HOGENOM" id="CLU_018552_9_2_1"/>
<accession>A0A0C3N3L3</accession>
<organism evidence="4 5">
    <name type="scientific">Pisolithus tinctorius Marx 270</name>
    <dbReference type="NCBI Taxonomy" id="870435"/>
    <lineage>
        <taxon>Eukaryota</taxon>
        <taxon>Fungi</taxon>
        <taxon>Dikarya</taxon>
        <taxon>Basidiomycota</taxon>
        <taxon>Agaricomycotina</taxon>
        <taxon>Agaricomycetes</taxon>
        <taxon>Agaricomycetidae</taxon>
        <taxon>Boletales</taxon>
        <taxon>Sclerodermatineae</taxon>
        <taxon>Pisolithaceae</taxon>
        <taxon>Pisolithus</taxon>
    </lineage>
</organism>
<dbReference type="Proteomes" id="UP000054217">
    <property type="component" value="Unassembled WGS sequence"/>
</dbReference>
<evidence type="ECO:0000313" key="5">
    <source>
        <dbReference type="Proteomes" id="UP000054217"/>
    </source>
</evidence>
<reference evidence="4 5" key="1">
    <citation type="submission" date="2014-04" db="EMBL/GenBank/DDBJ databases">
        <authorList>
            <consortium name="DOE Joint Genome Institute"/>
            <person name="Kuo A."/>
            <person name="Kohler A."/>
            <person name="Costa M.D."/>
            <person name="Nagy L.G."/>
            <person name="Floudas D."/>
            <person name="Copeland A."/>
            <person name="Barry K.W."/>
            <person name="Cichocki N."/>
            <person name="Veneault-Fourrey C."/>
            <person name="LaButti K."/>
            <person name="Lindquist E.A."/>
            <person name="Lipzen A."/>
            <person name="Lundell T."/>
            <person name="Morin E."/>
            <person name="Murat C."/>
            <person name="Sun H."/>
            <person name="Tunlid A."/>
            <person name="Henrissat B."/>
            <person name="Grigoriev I.V."/>
            <person name="Hibbett D.S."/>
            <person name="Martin F."/>
            <person name="Nordberg H.P."/>
            <person name="Cantor M.N."/>
            <person name="Hua S.X."/>
        </authorList>
    </citation>
    <scope>NUCLEOTIDE SEQUENCE [LARGE SCALE GENOMIC DNA]</scope>
    <source>
        <strain evidence="4 5">Marx 270</strain>
    </source>
</reference>
<dbReference type="EMBL" id="KN832063">
    <property type="protein sequence ID" value="KIN95629.1"/>
    <property type="molecule type" value="Genomic_DNA"/>
</dbReference>
<dbReference type="Pfam" id="PF13359">
    <property type="entry name" value="DDE_Tnp_4"/>
    <property type="match status" value="1"/>
</dbReference>
<dbReference type="InParanoid" id="A0A0C3N3L3"/>
<evidence type="ECO:0000256" key="1">
    <source>
        <dbReference type="ARBA" id="ARBA00001968"/>
    </source>
</evidence>
<name>A0A0C3N3L3_PISTI</name>
<protein>
    <recommendedName>
        <fullName evidence="3">DDE Tnp4 domain-containing protein</fullName>
    </recommendedName>
</protein>
<evidence type="ECO:0000256" key="2">
    <source>
        <dbReference type="ARBA" id="ARBA00022723"/>
    </source>
</evidence>
<evidence type="ECO:0000313" key="4">
    <source>
        <dbReference type="EMBL" id="KIN95629.1"/>
    </source>
</evidence>
<proteinExistence type="predicted"/>
<keyword evidence="5" id="KW-1185">Reference proteome</keyword>